<dbReference type="CDD" id="cd14014">
    <property type="entry name" value="STKc_PknB_like"/>
    <property type="match status" value="1"/>
</dbReference>
<proteinExistence type="inferred from homology"/>
<feature type="binding site" evidence="7">
    <location>
        <position position="45"/>
    </location>
    <ligand>
        <name>ATP</name>
        <dbReference type="ChEBI" id="CHEBI:30616"/>
    </ligand>
</feature>
<protein>
    <recommendedName>
        <fullName evidence="2">non-specific serine/threonine protein kinase</fullName>
        <ecNumber evidence="2">2.7.11.1</ecNumber>
    </recommendedName>
</protein>
<keyword evidence="4 7" id="KW-0547">Nucleotide-binding</keyword>
<evidence type="ECO:0000256" key="5">
    <source>
        <dbReference type="ARBA" id="ARBA00022777"/>
    </source>
</evidence>
<gene>
    <name evidence="10" type="ORF">PS467_27860</name>
</gene>
<dbReference type="SMART" id="SM00220">
    <property type="entry name" value="S_TKc"/>
    <property type="match status" value="1"/>
</dbReference>
<dbReference type="Pfam" id="PF00069">
    <property type="entry name" value="Pkinase"/>
    <property type="match status" value="1"/>
</dbReference>
<dbReference type="InterPro" id="IPR008271">
    <property type="entry name" value="Ser/Thr_kinase_AS"/>
</dbReference>
<evidence type="ECO:0000256" key="2">
    <source>
        <dbReference type="ARBA" id="ARBA00012513"/>
    </source>
</evidence>
<keyword evidence="3" id="KW-0808">Transferase</keyword>
<evidence type="ECO:0000256" key="7">
    <source>
        <dbReference type="PROSITE-ProRule" id="PRU10141"/>
    </source>
</evidence>
<dbReference type="Proteomes" id="UP001305606">
    <property type="component" value="Chromosome"/>
</dbReference>
<evidence type="ECO:0000256" key="6">
    <source>
        <dbReference type="ARBA" id="ARBA00022840"/>
    </source>
</evidence>
<dbReference type="PROSITE" id="PS00107">
    <property type="entry name" value="PROTEIN_KINASE_ATP"/>
    <property type="match status" value="1"/>
</dbReference>
<feature type="compositionally biased region" description="Pro residues" evidence="8">
    <location>
        <begin position="332"/>
        <end position="346"/>
    </location>
</feature>
<dbReference type="SUPFAM" id="SSF56112">
    <property type="entry name" value="Protein kinase-like (PK-like)"/>
    <property type="match status" value="1"/>
</dbReference>
<dbReference type="GO" id="GO:0016301">
    <property type="term" value="F:kinase activity"/>
    <property type="evidence" value="ECO:0007669"/>
    <property type="project" value="UniProtKB-KW"/>
</dbReference>
<evidence type="ECO:0000256" key="1">
    <source>
        <dbReference type="ARBA" id="ARBA00010886"/>
    </source>
</evidence>
<keyword evidence="5 10" id="KW-0418">Kinase</keyword>
<evidence type="ECO:0000259" key="9">
    <source>
        <dbReference type="PROSITE" id="PS50011"/>
    </source>
</evidence>
<evidence type="ECO:0000256" key="8">
    <source>
        <dbReference type="SAM" id="MobiDB-lite"/>
    </source>
</evidence>
<dbReference type="PANTHER" id="PTHR43671">
    <property type="entry name" value="SERINE/THREONINE-PROTEIN KINASE NEK"/>
    <property type="match status" value="1"/>
</dbReference>
<organism evidence="10 11">
    <name type="scientific">Streptomyces luomodiensis</name>
    <dbReference type="NCBI Taxonomy" id="3026192"/>
    <lineage>
        <taxon>Bacteria</taxon>
        <taxon>Bacillati</taxon>
        <taxon>Actinomycetota</taxon>
        <taxon>Actinomycetes</taxon>
        <taxon>Kitasatosporales</taxon>
        <taxon>Streptomycetaceae</taxon>
        <taxon>Streptomyces</taxon>
    </lineage>
</organism>
<dbReference type="InterPro" id="IPR050660">
    <property type="entry name" value="NEK_Ser/Thr_kinase"/>
</dbReference>
<evidence type="ECO:0000256" key="3">
    <source>
        <dbReference type="ARBA" id="ARBA00022679"/>
    </source>
</evidence>
<dbReference type="PANTHER" id="PTHR43671:SF13">
    <property type="entry name" value="SERINE_THREONINE-PROTEIN KINASE NEK2"/>
    <property type="match status" value="1"/>
</dbReference>
<evidence type="ECO:0000313" key="10">
    <source>
        <dbReference type="EMBL" id="WNE98875.1"/>
    </source>
</evidence>
<dbReference type="Gene3D" id="1.10.510.10">
    <property type="entry name" value="Transferase(Phosphotransferase) domain 1"/>
    <property type="match status" value="1"/>
</dbReference>
<dbReference type="EC" id="2.7.11.1" evidence="2"/>
<keyword evidence="6 7" id="KW-0067">ATP-binding</keyword>
<dbReference type="PROSITE" id="PS00108">
    <property type="entry name" value="PROTEIN_KINASE_ST"/>
    <property type="match status" value="1"/>
</dbReference>
<feature type="compositionally biased region" description="Low complexity" evidence="8">
    <location>
        <begin position="312"/>
        <end position="331"/>
    </location>
</feature>
<comment type="similarity">
    <text evidence="1">Belongs to the protein kinase superfamily. NEK Ser/Thr protein kinase family. NIMA subfamily.</text>
</comment>
<dbReference type="InterPro" id="IPR000719">
    <property type="entry name" value="Prot_kinase_dom"/>
</dbReference>
<feature type="compositionally biased region" description="Low complexity" evidence="8">
    <location>
        <begin position="350"/>
        <end position="371"/>
    </location>
</feature>
<evidence type="ECO:0000313" key="11">
    <source>
        <dbReference type="Proteomes" id="UP001305606"/>
    </source>
</evidence>
<feature type="domain" description="Protein kinase" evidence="9">
    <location>
        <begin position="17"/>
        <end position="272"/>
    </location>
</feature>
<feature type="region of interest" description="Disordered" evidence="8">
    <location>
        <begin position="312"/>
        <end position="393"/>
    </location>
</feature>
<evidence type="ECO:0000256" key="4">
    <source>
        <dbReference type="ARBA" id="ARBA00022741"/>
    </source>
</evidence>
<keyword evidence="11" id="KW-1185">Reference proteome</keyword>
<reference evidence="10 11" key="1">
    <citation type="submission" date="2023-02" db="EMBL/GenBank/DDBJ databases">
        <title>Streptomyces sp. SCA4-21 with antifungal activity against Fusarium oxysporum f. sp. cubense, Streptomyces sp. SCA2-17 with antifungal activity against Fusarium oxysporum f. sp. cubense.</title>
        <authorList>
            <person name="Qi D."/>
        </authorList>
    </citation>
    <scope>NUCLEOTIDE SEQUENCE [LARGE SCALE GENOMIC DNA]</scope>
    <source>
        <strain evidence="10 11">SCA4-21</strain>
    </source>
</reference>
<dbReference type="PROSITE" id="PS50011">
    <property type="entry name" value="PROTEIN_KINASE_DOM"/>
    <property type="match status" value="1"/>
</dbReference>
<dbReference type="EMBL" id="CP117522">
    <property type="protein sequence ID" value="WNE98875.1"/>
    <property type="molecule type" value="Genomic_DNA"/>
</dbReference>
<dbReference type="InterPro" id="IPR011009">
    <property type="entry name" value="Kinase-like_dom_sf"/>
</dbReference>
<accession>A0ABY9V850</accession>
<dbReference type="RefSeq" id="WP_311037539.1">
    <property type="nucleotide sequence ID" value="NZ_CP117522.1"/>
</dbReference>
<sequence length="407" mass="42803">MPITPLSPEDPAELGGYELLGRIGHGGMGQVYLGESPGGEPAAVKVIKPSVVDSETRQRFAQEVEILKTVGGARVAALLDADPEADPPWLATEYVEGLDLSKHVGSHGPLPALLTASLGATLAEALATVHKQKLLHRDLKPANVLLGPNGPKIIDFGLAVFAESSVSLTAPNTVVGTPSCMPPEQANGEKPLTPKVDVYALGAVLLFAVSGHLPYRADNIHVLFHQVVRPTIAPDLSGVPEELVPLLTAMLAHQAQDRPPLDEVVRQCRALIEAQGVKVAQARRRLTSYTAAPTHFLDELLAVPRPGRSSAASAEAVTVTVDTPPDRQQPVSTPPSQQPLVPPPAAPGRTSADPADTPAVPPRTAAPSPTARSKDRGATGRRSLRHSAQARITAQRLREAYAASTPF</sequence>
<name>A0ABY9V850_9ACTN</name>
<dbReference type="InterPro" id="IPR017441">
    <property type="entry name" value="Protein_kinase_ATP_BS"/>
</dbReference>